<evidence type="ECO:0000259" key="3">
    <source>
        <dbReference type="SMART" id="SM00047"/>
    </source>
</evidence>
<protein>
    <recommendedName>
        <fullName evidence="3">Mannosyl-glycoprotein endo-beta-N-acetylglucosamidase-like domain-containing protein</fullName>
    </recommendedName>
</protein>
<dbReference type="PANTHER" id="PTHR34408">
    <property type="entry name" value="FAMILY PROTEIN, PUTATIVE-RELATED"/>
    <property type="match status" value="1"/>
</dbReference>
<dbReference type="RefSeq" id="WP_148979936.1">
    <property type="nucleotide sequence ID" value="NZ_JBNILM010000006.1"/>
</dbReference>
<sequence>MRKLVKYFSSSLIGLLLFTSLVTPTFAEAVKADFIKENGFYVELLEEATLVDRESQEKLVTLSEGIVLKVTHQGEELFTLWNKDIVQLVTSSFEEVEVEEDLTSEIEPVGTLLTTSEVTILNAGEKEEVLATLEKDIKINFHALTEEGYQVYVGTTEGYINSTDVKMVEEASENETEEEVVEESEETTTEEETANVEENDESTETSTEQSADEATEATTKLSTDKNKVLETVEEEESETTEVLATTNFTSSDKYFEASDRLSVYDNSSGKLVHVGYLNKGQVFPRVSDYGSWHKIKYGNGNGFVWKASTIPATQEKINSIKNLNNGESNSGRLIETIDTISVYDNTSGSLVSFAFLFKGITYPIIGDYGSSWVKVDVAGRIGYVYKPATKTTFQPTDKYFEVTESNIPVLENSQSNAKVVGYLTKGQVFPRVDEQNGYHRIKFGNGYAYVSKTNTTPSDASKIKNENKGLKNSSIHIVATSDVSLYDNSTGSLVLMGTMLKETRYPIISQTSSWIKVDVGGRIASIYKPATRQEFQASDEYFQVIQDRVTVYSNSTGALLPVGHLIKGQSYKRVSDYGSGWHRIKYGNGYGYVWKEATTVSTSSAVPNQNQGKPNSDRIIWTEENLTVYDNSTGKLLPFGSIRFGESYPIIRDFSSTWYEVDFAGRLGYVYKPATEEGPAYITTQYDLTLNQMMDIQYGLSTKPQTDKIYYDHYYMREDGLNVVDGVGTVIMQEWNLRSTPDTTNDSNIYGFRIYGEKIPVIGKSVGLDGFVWYKVTTQFVDAHREDAIYYVNPENFDRNSQEFYQFLTLSKPAGSNPQKINEEILNEDEGILKNHGQSFVEAGKKFNINELYLISHSSLETGKGTSELATGMVVSEVDGKPVTPRKVYNMYGIRAKDRCELGRSQDCAAEYAYKQEWFSPEEAIIGGAQFVAEDYVNHPVFKQDTLYKMRWNPASTSTEAGDRHQYATDMAWTTKQVDDLKKMYDKLETNERKIFDIPAYKNSN</sequence>
<comment type="caution">
    <text evidence="4">The sequence shown here is derived from an EMBL/GenBank/DDBJ whole genome shotgun (WGS) entry which is preliminary data.</text>
</comment>
<reference evidence="4 5" key="1">
    <citation type="submission" date="2019-08" db="EMBL/GenBank/DDBJ databases">
        <title>Bacillus genomes from the desert of Cuatro Cienegas, Coahuila.</title>
        <authorList>
            <person name="Olmedo-Alvarez G."/>
        </authorList>
    </citation>
    <scope>NUCLEOTIDE SEQUENCE [LARGE SCALE GENOMIC DNA]</scope>
    <source>
        <strain evidence="4 5">CH98b_3T</strain>
    </source>
</reference>
<dbReference type="PANTHER" id="PTHR34408:SF1">
    <property type="entry name" value="GLYCOSYL HYDROLASE FAMILY 19 DOMAIN-CONTAINING PROTEIN HI_1415"/>
    <property type="match status" value="1"/>
</dbReference>
<evidence type="ECO:0000313" key="4">
    <source>
        <dbReference type="EMBL" id="TYS70030.1"/>
    </source>
</evidence>
<dbReference type="Pfam" id="PF01832">
    <property type="entry name" value="Glucosaminidase"/>
    <property type="match status" value="1"/>
</dbReference>
<organism evidence="4 5">
    <name type="scientific">Sutcliffiella horikoshii</name>
    <dbReference type="NCBI Taxonomy" id="79883"/>
    <lineage>
        <taxon>Bacteria</taxon>
        <taxon>Bacillati</taxon>
        <taxon>Bacillota</taxon>
        <taxon>Bacilli</taxon>
        <taxon>Bacillales</taxon>
        <taxon>Bacillaceae</taxon>
        <taxon>Sutcliffiella</taxon>
    </lineage>
</organism>
<feature type="signal peptide" evidence="2">
    <location>
        <begin position="1"/>
        <end position="27"/>
    </location>
</feature>
<dbReference type="InterPro" id="IPR052354">
    <property type="entry name" value="Cell_Wall_Dynamics_Protein"/>
</dbReference>
<dbReference type="SMART" id="SM00047">
    <property type="entry name" value="LYZ2"/>
    <property type="match status" value="1"/>
</dbReference>
<evidence type="ECO:0000313" key="5">
    <source>
        <dbReference type="Proteomes" id="UP000324517"/>
    </source>
</evidence>
<feature type="chain" id="PRO_5039715096" description="Mannosyl-glycoprotein endo-beta-N-acetylglucosamidase-like domain-containing protein" evidence="2">
    <location>
        <begin position="28"/>
        <end position="1005"/>
    </location>
</feature>
<feature type="domain" description="Mannosyl-glycoprotein endo-beta-N-acetylglucosamidase-like" evidence="3">
    <location>
        <begin position="825"/>
        <end position="997"/>
    </location>
</feature>
<dbReference type="AlphaFoldDB" id="A0A5D4T2W8"/>
<feature type="region of interest" description="Disordered" evidence="1">
    <location>
        <begin position="168"/>
        <end position="241"/>
    </location>
</feature>
<keyword evidence="2" id="KW-0732">Signal</keyword>
<dbReference type="OrthoDB" id="9816557at2"/>
<dbReference type="GO" id="GO:0004040">
    <property type="term" value="F:amidase activity"/>
    <property type="evidence" value="ECO:0007669"/>
    <property type="project" value="InterPro"/>
</dbReference>
<dbReference type="InterPro" id="IPR002901">
    <property type="entry name" value="MGlyc_endo_b_GlcNAc-like_dom"/>
</dbReference>
<accession>A0A5D4T2W8</accession>
<dbReference type="Proteomes" id="UP000324517">
    <property type="component" value="Unassembled WGS sequence"/>
</dbReference>
<gene>
    <name evidence="4" type="ORF">FZC75_15440</name>
</gene>
<name>A0A5D4T2W8_9BACI</name>
<dbReference type="EMBL" id="VTET01000008">
    <property type="protein sequence ID" value="TYS70030.1"/>
    <property type="molecule type" value="Genomic_DNA"/>
</dbReference>
<dbReference type="Gene3D" id="1.10.530.10">
    <property type="match status" value="1"/>
</dbReference>
<feature type="compositionally biased region" description="Acidic residues" evidence="1">
    <location>
        <begin position="170"/>
        <end position="203"/>
    </location>
</feature>
<evidence type="ECO:0000256" key="2">
    <source>
        <dbReference type="SAM" id="SignalP"/>
    </source>
</evidence>
<evidence type="ECO:0000256" key="1">
    <source>
        <dbReference type="SAM" id="MobiDB-lite"/>
    </source>
</evidence>
<proteinExistence type="predicted"/>